<name>A0ACC2XVQ5_9TREE</name>
<keyword evidence="2" id="KW-1185">Reference proteome</keyword>
<sequence>MATDAQQPTMMEQTKQTIAELSAKVADTLNVSGGAAAEKGQDAPSGDAIYVDEKTGSDETGNGSSTAPFQTPFHALLTSFPSAEAEINRPVLVLKNDSTERNDWQPISGAAMKKAKKLLDAHWKKVKKAEQGREAAEKEAKEKAEREQKKREEAAKIVLVEDSTKPGAEKVKIGQLEAHRGSRVRVFGWVHRLRVQSQMTFITLRDGTGYLQLVLSGDLVKTLDAFDLVTECTIEVTGDLKQVPEGKTAPGGHELVADWWRMIGKAPTGVDAYASLFNEKSDLSVRQNLRHLDLRAETPAAIMKVRAAVLSAFRAVYSKHTVMEVTPPCIVQTSVEGGASLFKFNYYGQEAYLTQSSQLYLETCLPSLGDVFCVQESFRAENSHTRRHLAEYTHLEAELAFIDFKDLMDHIETMHLGQICEVVDMVLADPIAGKLVQELNPGFKAPARPFKRLDYKDAIAFLNEHDILFQDDDPAVPARPHQIGDDIAEAAERKMTDMLNVPIFLMNFPKHLKSFYMKKIEGDEEFTESVDVLMPNVGEIVGESMRSEVSIQPARKLTCTVSTGGSMRISDIDELMEGYKREGIPADPYYWFTDQRKYGTSEHGGYGLGVERFLAWLTNRWTVRECQLYGRWPGHAAP</sequence>
<dbReference type="Proteomes" id="UP001234202">
    <property type="component" value="Unassembled WGS sequence"/>
</dbReference>
<protein>
    <submittedName>
        <fullName evidence="1">Uncharacterized protein</fullName>
    </submittedName>
</protein>
<organism evidence="1 2">
    <name type="scientific">Naganishia onofrii</name>
    <dbReference type="NCBI Taxonomy" id="1851511"/>
    <lineage>
        <taxon>Eukaryota</taxon>
        <taxon>Fungi</taxon>
        <taxon>Dikarya</taxon>
        <taxon>Basidiomycota</taxon>
        <taxon>Agaricomycotina</taxon>
        <taxon>Tremellomycetes</taxon>
        <taxon>Filobasidiales</taxon>
        <taxon>Filobasidiaceae</taxon>
        <taxon>Naganishia</taxon>
    </lineage>
</organism>
<comment type="caution">
    <text evidence="1">The sequence shown here is derived from an EMBL/GenBank/DDBJ whole genome shotgun (WGS) entry which is preliminary data.</text>
</comment>
<gene>
    <name evidence="1" type="ORF">QFC24_000988</name>
</gene>
<accession>A0ACC2XVQ5</accession>
<reference evidence="1" key="1">
    <citation type="submission" date="2023-04" db="EMBL/GenBank/DDBJ databases">
        <title>Draft Genome sequencing of Naganishia species isolated from polar environments using Oxford Nanopore Technology.</title>
        <authorList>
            <person name="Leo P."/>
            <person name="Venkateswaran K."/>
        </authorList>
    </citation>
    <scope>NUCLEOTIDE SEQUENCE</scope>
    <source>
        <strain evidence="1">DBVPG 5303</strain>
    </source>
</reference>
<evidence type="ECO:0000313" key="2">
    <source>
        <dbReference type="Proteomes" id="UP001234202"/>
    </source>
</evidence>
<evidence type="ECO:0000313" key="1">
    <source>
        <dbReference type="EMBL" id="KAJ9127579.1"/>
    </source>
</evidence>
<dbReference type="EMBL" id="JASBWV010000002">
    <property type="protein sequence ID" value="KAJ9127579.1"/>
    <property type="molecule type" value="Genomic_DNA"/>
</dbReference>
<proteinExistence type="predicted"/>